<evidence type="ECO:0000313" key="6">
    <source>
        <dbReference type="EMBL" id="AMR78684.1"/>
    </source>
</evidence>
<dbReference type="STRING" id="1796606.A2G96_13525"/>
<dbReference type="GO" id="GO:0032993">
    <property type="term" value="C:protein-DNA complex"/>
    <property type="evidence" value="ECO:0007669"/>
    <property type="project" value="TreeGrafter"/>
</dbReference>
<feature type="domain" description="HTH lysR-type" evidence="5">
    <location>
        <begin position="1"/>
        <end position="58"/>
    </location>
</feature>
<keyword evidence="4" id="KW-0804">Transcription</keyword>
<keyword evidence="3" id="KW-0238">DNA-binding</keyword>
<organism evidence="6 7">
    <name type="scientific">Cupriavidus nantongensis</name>
    <dbReference type="NCBI Taxonomy" id="1796606"/>
    <lineage>
        <taxon>Bacteria</taxon>
        <taxon>Pseudomonadati</taxon>
        <taxon>Pseudomonadota</taxon>
        <taxon>Betaproteobacteria</taxon>
        <taxon>Burkholderiales</taxon>
        <taxon>Burkholderiaceae</taxon>
        <taxon>Cupriavidus</taxon>
    </lineage>
</organism>
<dbReference type="EMBL" id="CP014844">
    <property type="protein sequence ID" value="AMR78684.1"/>
    <property type="molecule type" value="Genomic_DNA"/>
</dbReference>
<evidence type="ECO:0000256" key="3">
    <source>
        <dbReference type="ARBA" id="ARBA00023125"/>
    </source>
</evidence>
<reference evidence="6 7" key="1">
    <citation type="submission" date="2016-03" db="EMBL/GenBank/DDBJ databases">
        <title>Complete genome sequence of a novel chlorpyrifos degrading bacterium, Cupriavidus nantongensis sp. X1.</title>
        <authorList>
            <person name="Fang L."/>
        </authorList>
    </citation>
    <scope>NUCLEOTIDE SEQUENCE [LARGE SCALE GENOMIC DNA]</scope>
    <source>
        <strain evidence="6 7">X1</strain>
    </source>
</reference>
<dbReference type="RefSeq" id="WP_062799982.1">
    <property type="nucleotide sequence ID" value="NZ_CP014844.1"/>
</dbReference>
<evidence type="ECO:0000313" key="7">
    <source>
        <dbReference type="Proteomes" id="UP000075238"/>
    </source>
</evidence>
<dbReference type="AlphaFoldDB" id="A0A142JKS2"/>
<dbReference type="KEGG" id="cnan:A2G96_13525"/>
<dbReference type="Gene3D" id="1.10.10.10">
    <property type="entry name" value="Winged helix-like DNA-binding domain superfamily/Winged helix DNA-binding domain"/>
    <property type="match status" value="1"/>
</dbReference>
<sequence>MDLESLRIFRAVASELSITHAAARLGRVQSNVSTRVQQLETELGADLFVRTGKRMALSAAGERFLDYAQRMLALEEEARHVVTGGRDGGTLRIGSMESTAASRLVPLLSAYHAGHPETRVEVSTGPSRLLLEQVRTGRLDCAFAALPPSFGDNAILKELGLAAVRVWREDLRLLLPATESGTRRAADVRTRSLAAFPQGCAYRSIAEDLLGVAGSPEWKVQEMASYHAMIACVAAGGCVTLLPASVLALGNVPAAMKALPAGRADTLLVWREDYDVPAFRHLRDELSEAGR</sequence>
<dbReference type="GO" id="GO:0003700">
    <property type="term" value="F:DNA-binding transcription factor activity"/>
    <property type="evidence" value="ECO:0007669"/>
    <property type="project" value="InterPro"/>
</dbReference>
<dbReference type="InterPro" id="IPR036388">
    <property type="entry name" value="WH-like_DNA-bd_sf"/>
</dbReference>
<dbReference type="PANTHER" id="PTHR30346">
    <property type="entry name" value="TRANSCRIPTIONAL DUAL REGULATOR HCAR-RELATED"/>
    <property type="match status" value="1"/>
</dbReference>
<evidence type="ECO:0000256" key="1">
    <source>
        <dbReference type="ARBA" id="ARBA00009437"/>
    </source>
</evidence>
<evidence type="ECO:0000256" key="2">
    <source>
        <dbReference type="ARBA" id="ARBA00023015"/>
    </source>
</evidence>
<dbReference type="Pfam" id="PF03466">
    <property type="entry name" value="LysR_substrate"/>
    <property type="match status" value="1"/>
</dbReference>
<dbReference type="OrthoDB" id="464481at2"/>
<evidence type="ECO:0000256" key="4">
    <source>
        <dbReference type="ARBA" id="ARBA00023163"/>
    </source>
</evidence>
<dbReference type="InterPro" id="IPR005119">
    <property type="entry name" value="LysR_subst-bd"/>
</dbReference>
<proteinExistence type="inferred from homology"/>
<protein>
    <submittedName>
        <fullName evidence="6">LysR family transcriptional regulator</fullName>
    </submittedName>
</protein>
<keyword evidence="7" id="KW-1185">Reference proteome</keyword>
<evidence type="ECO:0000259" key="5">
    <source>
        <dbReference type="PROSITE" id="PS50931"/>
    </source>
</evidence>
<dbReference type="PROSITE" id="PS50931">
    <property type="entry name" value="HTH_LYSR"/>
    <property type="match status" value="1"/>
</dbReference>
<dbReference type="FunFam" id="1.10.10.10:FF:000001">
    <property type="entry name" value="LysR family transcriptional regulator"/>
    <property type="match status" value="1"/>
</dbReference>
<dbReference type="Pfam" id="PF00126">
    <property type="entry name" value="HTH_1"/>
    <property type="match status" value="1"/>
</dbReference>
<dbReference type="SUPFAM" id="SSF46785">
    <property type="entry name" value="Winged helix' DNA-binding domain"/>
    <property type="match status" value="1"/>
</dbReference>
<gene>
    <name evidence="6" type="ORF">A2G96_13525</name>
</gene>
<dbReference type="SUPFAM" id="SSF53850">
    <property type="entry name" value="Periplasmic binding protein-like II"/>
    <property type="match status" value="1"/>
</dbReference>
<dbReference type="Proteomes" id="UP000075238">
    <property type="component" value="Chromosome 1"/>
</dbReference>
<dbReference type="PANTHER" id="PTHR30346:SF0">
    <property type="entry name" value="HCA OPERON TRANSCRIPTIONAL ACTIVATOR HCAR"/>
    <property type="match status" value="1"/>
</dbReference>
<name>A0A142JKS2_9BURK</name>
<keyword evidence="2" id="KW-0805">Transcription regulation</keyword>
<dbReference type="PRINTS" id="PR00039">
    <property type="entry name" value="HTHLYSR"/>
</dbReference>
<comment type="similarity">
    <text evidence="1">Belongs to the LysR transcriptional regulatory family.</text>
</comment>
<dbReference type="GO" id="GO:0003677">
    <property type="term" value="F:DNA binding"/>
    <property type="evidence" value="ECO:0007669"/>
    <property type="project" value="UniProtKB-KW"/>
</dbReference>
<dbReference type="Gene3D" id="3.40.190.10">
    <property type="entry name" value="Periplasmic binding protein-like II"/>
    <property type="match status" value="2"/>
</dbReference>
<dbReference type="InterPro" id="IPR000847">
    <property type="entry name" value="LysR_HTH_N"/>
</dbReference>
<dbReference type="InterPro" id="IPR036390">
    <property type="entry name" value="WH_DNA-bd_sf"/>
</dbReference>
<accession>A0A142JKS2</accession>